<evidence type="ECO:0000313" key="2">
    <source>
        <dbReference type="EMBL" id="GAC96685.1"/>
    </source>
</evidence>
<organism evidence="2 3">
    <name type="scientific">Pseudozyma hubeiensis (strain SY62)</name>
    <name type="common">Yeast</name>
    <dbReference type="NCBI Taxonomy" id="1305764"/>
    <lineage>
        <taxon>Eukaryota</taxon>
        <taxon>Fungi</taxon>
        <taxon>Dikarya</taxon>
        <taxon>Basidiomycota</taxon>
        <taxon>Ustilaginomycotina</taxon>
        <taxon>Ustilaginomycetes</taxon>
        <taxon>Ustilaginales</taxon>
        <taxon>Ustilaginaceae</taxon>
        <taxon>Pseudozyma</taxon>
    </lineage>
</organism>
<accession>R9PF10</accession>
<dbReference type="CDD" id="cd08249">
    <property type="entry name" value="enoyl_reductase_like"/>
    <property type="match status" value="1"/>
</dbReference>
<dbReference type="InterPro" id="IPR020843">
    <property type="entry name" value="ER"/>
</dbReference>
<dbReference type="OrthoDB" id="3233595at2759"/>
<dbReference type="STRING" id="1305764.R9PF10"/>
<dbReference type="InterPro" id="IPR047122">
    <property type="entry name" value="Trans-enoyl_RdTase-like"/>
</dbReference>
<dbReference type="InterPro" id="IPR036291">
    <property type="entry name" value="NAD(P)-bd_dom_sf"/>
</dbReference>
<dbReference type="RefSeq" id="XP_012190272.1">
    <property type="nucleotide sequence ID" value="XM_012334882.1"/>
</dbReference>
<name>R9PF10_PSEHS</name>
<proteinExistence type="predicted"/>
<evidence type="ECO:0000259" key="1">
    <source>
        <dbReference type="SMART" id="SM00829"/>
    </source>
</evidence>
<dbReference type="InterPro" id="IPR013154">
    <property type="entry name" value="ADH-like_N"/>
</dbReference>
<dbReference type="GeneID" id="24109551"/>
<dbReference type="Gene3D" id="3.90.180.10">
    <property type="entry name" value="Medium-chain alcohol dehydrogenases, catalytic domain"/>
    <property type="match status" value="1"/>
</dbReference>
<gene>
    <name evidence="2" type="ORF">PHSY_004268</name>
</gene>
<dbReference type="Pfam" id="PF00107">
    <property type="entry name" value="ADH_zinc_N"/>
    <property type="match status" value="1"/>
</dbReference>
<reference evidence="3" key="1">
    <citation type="journal article" date="2013" name="Genome Announc.">
        <title>Draft genome sequence of the basidiomycetous yeast-like fungus Pseudozyma hubeiensis SY62, which produces an abundant amount of the biosurfactant mannosylerythritol lipids.</title>
        <authorList>
            <person name="Konishi M."/>
            <person name="Hatada Y."/>
            <person name="Horiuchi J."/>
        </authorList>
    </citation>
    <scope>NUCLEOTIDE SEQUENCE [LARGE SCALE GENOMIC DNA]</scope>
    <source>
        <strain evidence="3">SY62</strain>
    </source>
</reference>
<dbReference type="InterPro" id="IPR013149">
    <property type="entry name" value="ADH-like_C"/>
</dbReference>
<dbReference type="InterPro" id="IPR011032">
    <property type="entry name" value="GroES-like_sf"/>
</dbReference>
<dbReference type="eggNOG" id="KOG1198">
    <property type="taxonomic scope" value="Eukaryota"/>
</dbReference>
<dbReference type="Gene3D" id="3.40.50.720">
    <property type="entry name" value="NAD(P)-binding Rossmann-like Domain"/>
    <property type="match status" value="1"/>
</dbReference>
<dbReference type="GO" id="GO:0016651">
    <property type="term" value="F:oxidoreductase activity, acting on NAD(P)H"/>
    <property type="evidence" value="ECO:0007669"/>
    <property type="project" value="InterPro"/>
</dbReference>
<sequence length="387" mass="41202">MSHKAVRVTKAHGAVVEAQAKPFSASDLAADEVLIKNVAVASNPKDWKMAKWGIFEGIEGNDVAGYVEAVGTDVKDFSKGDRVIAFTYMGKADKYGAYQSYTVAPAWTTAQLADNVSFEDGSTLPLAITTAFVGLYDKLGLPEPSADGRAAAGADKVNLLVWGASSSVGAYVVQLAKISGFKIVAVAGAAKDSVQSLGLAADQVVDYRDDRAQVIQNLNKAAGGTPFTHVYDAISTQDTVDTIVELLSASPNKGGKVTTLLPSKYDDAQEAEKLQKEKATIYDRTMCGSVHSDKKDFGERWFKTVAKWVGEGKIQPNKVQLVEGGLDGVPAGLKLLEENKVSNRKIVGKCPACGLLDQAVRGERFTDPEPIFLYACISTARIADTKA</sequence>
<dbReference type="SMART" id="SM00829">
    <property type="entry name" value="PKS_ER"/>
    <property type="match status" value="1"/>
</dbReference>
<dbReference type="Pfam" id="PF08240">
    <property type="entry name" value="ADH_N"/>
    <property type="match status" value="1"/>
</dbReference>
<dbReference type="HOGENOM" id="CLU_026673_16_0_1"/>
<evidence type="ECO:0000313" key="3">
    <source>
        <dbReference type="Proteomes" id="UP000014071"/>
    </source>
</evidence>
<dbReference type="SUPFAM" id="SSF51735">
    <property type="entry name" value="NAD(P)-binding Rossmann-fold domains"/>
    <property type="match status" value="1"/>
</dbReference>
<keyword evidence="3" id="KW-1185">Reference proteome</keyword>
<dbReference type="EMBL" id="DF238805">
    <property type="protein sequence ID" value="GAC96685.1"/>
    <property type="molecule type" value="Genomic_DNA"/>
</dbReference>
<feature type="domain" description="Enoyl reductase (ER)" evidence="1">
    <location>
        <begin position="13"/>
        <end position="281"/>
    </location>
</feature>
<dbReference type="PANTHER" id="PTHR45348:SF5">
    <property type="entry name" value="OXIDOREDUCTASE, PUTATIVE (AFU_ORTHOLOGUE AFUA_8G01420)-RELATED"/>
    <property type="match status" value="1"/>
</dbReference>
<dbReference type="SUPFAM" id="SSF50129">
    <property type="entry name" value="GroES-like"/>
    <property type="match status" value="1"/>
</dbReference>
<dbReference type="AlphaFoldDB" id="R9PF10"/>
<dbReference type="PANTHER" id="PTHR45348">
    <property type="entry name" value="HYPOTHETICAL OXIDOREDUCTASE (EUROFUNG)"/>
    <property type="match status" value="1"/>
</dbReference>
<protein>
    <submittedName>
        <fullName evidence="2">Protein TOXD</fullName>
    </submittedName>
</protein>
<dbReference type="Proteomes" id="UP000014071">
    <property type="component" value="Unassembled WGS sequence"/>
</dbReference>